<reference evidence="1" key="1">
    <citation type="submission" date="2023-08" db="EMBL/GenBank/DDBJ databases">
        <title>Functional and genomic diversity of the sorghum phyllosphere microbiome.</title>
        <authorList>
            <person name="Shade A."/>
        </authorList>
    </citation>
    <scope>NUCLEOTIDE SEQUENCE</scope>
    <source>
        <strain evidence="1">SORGH_AS_0201</strain>
    </source>
</reference>
<proteinExistence type="predicted"/>
<evidence type="ECO:0000313" key="2">
    <source>
        <dbReference type="Proteomes" id="UP001268036"/>
    </source>
</evidence>
<sequence>MELDDGTADAVLLEAAGRSLLIFTSAGCSTCRLARQVLPKAALPVDRLYWVDAERSGGLVQRYGVFHLPALFLVRDGEFFGAVHAPLREAPLAVAILGAQEREPEELP</sequence>
<dbReference type="CDD" id="cd02947">
    <property type="entry name" value="TRX_family"/>
    <property type="match status" value="1"/>
</dbReference>
<comment type="caution">
    <text evidence="1">The sequence shown here is derived from an EMBL/GenBank/DDBJ whole genome shotgun (WGS) entry which is preliminary data.</text>
</comment>
<protein>
    <recommendedName>
        <fullName evidence="3">Thioredoxin</fullName>
    </recommendedName>
</protein>
<dbReference type="SUPFAM" id="SSF52833">
    <property type="entry name" value="Thioredoxin-like"/>
    <property type="match status" value="1"/>
</dbReference>
<dbReference type="EMBL" id="JAVJAF010000001">
    <property type="protein sequence ID" value="MDR6235936.1"/>
    <property type="molecule type" value="Genomic_DNA"/>
</dbReference>
<dbReference type="RefSeq" id="WP_309760873.1">
    <property type="nucleotide sequence ID" value="NZ_JAVJAF010000001.1"/>
</dbReference>
<dbReference type="Gene3D" id="3.40.30.10">
    <property type="entry name" value="Glutaredoxin"/>
    <property type="match status" value="1"/>
</dbReference>
<accession>A0AAJ2BKA7</accession>
<name>A0AAJ2BKA7_9PSED</name>
<organism evidence="1 2">
    <name type="scientific">Pseudomonas oryzihabitans</name>
    <dbReference type="NCBI Taxonomy" id="47885"/>
    <lineage>
        <taxon>Bacteria</taxon>
        <taxon>Pseudomonadati</taxon>
        <taxon>Pseudomonadota</taxon>
        <taxon>Gammaproteobacteria</taxon>
        <taxon>Pseudomonadales</taxon>
        <taxon>Pseudomonadaceae</taxon>
        <taxon>Pseudomonas</taxon>
    </lineage>
</organism>
<dbReference type="AlphaFoldDB" id="A0AAJ2BKA7"/>
<dbReference type="InterPro" id="IPR036249">
    <property type="entry name" value="Thioredoxin-like_sf"/>
</dbReference>
<gene>
    <name evidence="1" type="ORF">QE440_003677</name>
</gene>
<dbReference type="Proteomes" id="UP001268036">
    <property type="component" value="Unassembled WGS sequence"/>
</dbReference>
<evidence type="ECO:0000313" key="1">
    <source>
        <dbReference type="EMBL" id="MDR6235936.1"/>
    </source>
</evidence>
<evidence type="ECO:0008006" key="3">
    <source>
        <dbReference type="Google" id="ProtNLM"/>
    </source>
</evidence>